<dbReference type="PANTHER" id="PTHR43647:SF1">
    <property type="entry name" value="3-KETO-STEROID REDUCTASE ERG27"/>
    <property type="match status" value="1"/>
</dbReference>
<dbReference type="Gene3D" id="3.40.50.720">
    <property type="entry name" value="NAD(P)-binding Rossmann-like Domain"/>
    <property type="match status" value="1"/>
</dbReference>
<dbReference type="RefSeq" id="XP_060327027.1">
    <property type="nucleotide sequence ID" value="XM_060477949.1"/>
</dbReference>
<dbReference type="GO" id="GO:0005811">
    <property type="term" value="C:lipid droplet"/>
    <property type="evidence" value="ECO:0007669"/>
    <property type="project" value="TreeGrafter"/>
</dbReference>
<evidence type="ECO:0000256" key="4">
    <source>
        <dbReference type="ARBA" id="ARBA00023002"/>
    </source>
</evidence>
<keyword evidence="1" id="KW-0444">Lipid biosynthesis</keyword>
<dbReference type="GO" id="GO:0005789">
    <property type="term" value="C:endoplasmic reticulum membrane"/>
    <property type="evidence" value="ECO:0007669"/>
    <property type="project" value="TreeGrafter"/>
</dbReference>
<dbReference type="PANTHER" id="PTHR43647">
    <property type="entry name" value="DEHYDROGENASE"/>
    <property type="match status" value="1"/>
</dbReference>
<keyword evidence="4" id="KW-0560">Oxidoreductase</keyword>
<proteinExistence type="inferred from homology"/>
<dbReference type="GO" id="GO:0005741">
    <property type="term" value="C:mitochondrial outer membrane"/>
    <property type="evidence" value="ECO:0007669"/>
    <property type="project" value="TreeGrafter"/>
</dbReference>
<comment type="similarity">
    <text evidence="6">Belongs to the short-chain dehydrogenases/reductases (SDR) family. ERG27 subfamily.</text>
</comment>
<dbReference type="GO" id="GO:0006694">
    <property type="term" value="P:steroid biosynthetic process"/>
    <property type="evidence" value="ECO:0007669"/>
    <property type="project" value="UniProtKB-KW"/>
</dbReference>
<keyword evidence="8" id="KW-1185">Reference proteome</keyword>
<keyword evidence="3" id="KW-0752">Steroid biosynthesis</keyword>
<dbReference type="SUPFAM" id="SSF51735">
    <property type="entry name" value="NAD(P)-binding Rossmann-fold domains"/>
    <property type="match status" value="1"/>
</dbReference>
<evidence type="ECO:0000256" key="1">
    <source>
        <dbReference type="ARBA" id="ARBA00022516"/>
    </source>
</evidence>
<organism evidence="7 8">
    <name type="scientific">Armillaria tabescens</name>
    <name type="common">Ringless honey mushroom</name>
    <name type="synonym">Agaricus tabescens</name>
    <dbReference type="NCBI Taxonomy" id="1929756"/>
    <lineage>
        <taxon>Eukaryota</taxon>
        <taxon>Fungi</taxon>
        <taxon>Dikarya</taxon>
        <taxon>Basidiomycota</taxon>
        <taxon>Agaricomycotina</taxon>
        <taxon>Agaricomycetes</taxon>
        <taxon>Agaricomycetidae</taxon>
        <taxon>Agaricales</taxon>
        <taxon>Marasmiineae</taxon>
        <taxon>Physalacriaceae</taxon>
        <taxon>Desarmillaria</taxon>
    </lineage>
</organism>
<gene>
    <name evidence="7" type="ORF">EV420DRAFT_1646728</name>
</gene>
<sequence length="373" mass="42035">MSWPIVVVTGANGGVGFSICQRLIFELSDTDQAFASQSSSREGDLFPFPCEGLTLIMACRSFHRADTARRELYASLDSHMAKKNTKYGGHAKRFRENLKIEIHTVDLAEISTIFAFADEVSKTYPYISHFIFNAGVASYDHINWWKVAQQFVVDPMGMVTTPRYNVHLVGESTKDGLGLVWQSNLFGHYVLFRALHHLLSAPAYSGIHGSSGCLLSRPLLTFTHPTIGNILGTQLDRIALETPDSEKRIRHIVAHPGIASTSFSNKLVNFWTNVLKVVLMYIARWCGSRNHVIDPFKAAVSTIYVCLVPLSILASSQVYKNGIYRPVRFASETDRLGRDEVGVHVVKWWPEHQREAELLVDRCNNLYEEFKSR</sequence>
<evidence type="ECO:0000313" key="8">
    <source>
        <dbReference type="Proteomes" id="UP001175211"/>
    </source>
</evidence>
<reference evidence="7" key="1">
    <citation type="submission" date="2023-06" db="EMBL/GenBank/DDBJ databases">
        <authorList>
            <consortium name="Lawrence Berkeley National Laboratory"/>
            <person name="Ahrendt S."/>
            <person name="Sahu N."/>
            <person name="Indic B."/>
            <person name="Wong-Bajracharya J."/>
            <person name="Merenyi Z."/>
            <person name="Ke H.-M."/>
            <person name="Monk M."/>
            <person name="Kocsube S."/>
            <person name="Drula E."/>
            <person name="Lipzen A."/>
            <person name="Balint B."/>
            <person name="Henrissat B."/>
            <person name="Andreopoulos B."/>
            <person name="Martin F.M."/>
            <person name="Harder C.B."/>
            <person name="Rigling D."/>
            <person name="Ford K.L."/>
            <person name="Foster G.D."/>
            <person name="Pangilinan J."/>
            <person name="Papanicolaou A."/>
            <person name="Barry K."/>
            <person name="LaButti K."/>
            <person name="Viragh M."/>
            <person name="Koriabine M."/>
            <person name="Yan M."/>
            <person name="Riley R."/>
            <person name="Champramary S."/>
            <person name="Plett K.L."/>
            <person name="Tsai I.J."/>
            <person name="Slot J."/>
            <person name="Sipos G."/>
            <person name="Plett J."/>
            <person name="Nagy L.G."/>
            <person name="Grigoriev I.V."/>
        </authorList>
    </citation>
    <scope>NUCLEOTIDE SEQUENCE</scope>
    <source>
        <strain evidence="7">CCBAS 213</strain>
    </source>
</reference>
<protein>
    <submittedName>
        <fullName evidence="7">3-keto sterol reductase</fullName>
    </submittedName>
</protein>
<dbReference type="GO" id="GO:0000253">
    <property type="term" value="F:3-beta-hydroxysteroid 3-dehydrogenase (NADP+) activity"/>
    <property type="evidence" value="ECO:0007669"/>
    <property type="project" value="TreeGrafter"/>
</dbReference>
<dbReference type="GeneID" id="85361497"/>
<evidence type="ECO:0000313" key="7">
    <source>
        <dbReference type="EMBL" id="KAK0449735.1"/>
    </source>
</evidence>
<keyword evidence="5" id="KW-0443">Lipid metabolism</keyword>
<evidence type="ECO:0000256" key="5">
    <source>
        <dbReference type="ARBA" id="ARBA00023098"/>
    </source>
</evidence>
<keyword evidence="2" id="KW-0521">NADP</keyword>
<comment type="caution">
    <text evidence="7">The sequence shown here is derived from an EMBL/GenBank/DDBJ whole genome shotgun (WGS) entry which is preliminary data.</text>
</comment>
<dbReference type="AlphaFoldDB" id="A0AA39MXR0"/>
<dbReference type="Proteomes" id="UP001175211">
    <property type="component" value="Unassembled WGS sequence"/>
</dbReference>
<accession>A0AA39MXR0</accession>
<dbReference type="EMBL" id="JAUEPS010000037">
    <property type="protein sequence ID" value="KAK0449735.1"/>
    <property type="molecule type" value="Genomic_DNA"/>
</dbReference>
<name>A0AA39MXR0_ARMTA</name>
<evidence type="ECO:0000256" key="6">
    <source>
        <dbReference type="ARBA" id="ARBA00023593"/>
    </source>
</evidence>
<dbReference type="InterPro" id="IPR051593">
    <property type="entry name" value="Ergosterol_Biosynth_ERG27"/>
</dbReference>
<dbReference type="InterPro" id="IPR036291">
    <property type="entry name" value="NAD(P)-bd_dom_sf"/>
</dbReference>
<evidence type="ECO:0000256" key="2">
    <source>
        <dbReference type="ARBA" id="ARBA00022857"/>
    </source>
</evidence>
<evidence type="ECO:0000256" key="3">
    <source>
        <dbReference type="ARBA" id="ARBA00022955"/>
    </source>
</evidence>